<protein>
    <recommendedName>
        <fullName evidence="2">CRAL-TRIO domain-containing protein</fullName>
    </recommendedName>
</protein>
<gene>
    <name evidence="4" type="primary">20195613</name>
    <name evidence="3" type="ORF">HELRODRAFT_115835</name>
</gene>
<dbReference type="FunCoup" id="T1EGB1">
    <property type="interactions" value="452"/>
</dbReference>
<dbReference type="EnsemblMetazoa" id="HelroT115835">
    <property type="protein sequence ID" value="HelroP115835"/>
    <property type="gene ID" value="HelroG115835"/>
</dbReference>
<evidence type="ECO:0000313" key="3">
    <source>
        <dbReference type="EMBL" id="ESN92479.1"/>
    </source>
</evidence>
<dbReference type="Gene3D" id="1.10.8.20">
    <property type="entry name" value="N-terminal domain of phosphatidylinositol transfer protein sec14p"/>
    <property type="match status" value="1"/>
</dbReference>
<dbReference type="CTD" id="20195613"/>
<reference evidence="3 5" key="2">
    <citation type="journal article" date="2013" name="Nature">
        <title>Insights into bilaterian evolution from three spiralian genomes.</title>
        <authorList>
            <person name="Simakov O."/>
            <person name="Marletaz F."/>
            <person name="Cho S.J."/>
            <person name="Edsinger-Gonzales E."/>
            <person name="Havlak P."/>
            <person name="Hellsten U."/>
            <person name="Kuo D.H."/>
            <person name="Larsson T."/>
            <person name="Lv J."/>
            <person name="Arendt D."/>
            <person name="Savage R."/>
            <person name="Osoegawa K."/>
            <person name="de Jong P."/>
            <person name="Grimwood J."/>
            <person name="Chapman J.A."/>
            <person name="Shapiro H."/>
            <person name="Aerts A."/>
            <person name="Otillar R.P."/>
            <person name="Terry A.Y."/>
            <person name="Boore J.L."/>
            <person name="Grigoriev I.V."/>
            <person name="Lindberg D.R."/>
            <person name="Seaver E.C."/>
            <person name="Weisblat D.A."/>
            <person name="Putnam N.H."/>
            <person name="Rokhsar D.S."/>
        </authorList>
    </citation>
    <scope>NUCLEOTIDE SEQUENCE</scope>
</reference>
<evidence type="ECO:0000259" key="2">
    <source>
        <dbReference type="PROSITE" id="PS50191"/>
    </source>
</evidence>
<keyword evidence="1" id="KW-0812">Transmembrane</keyword>
<dbReference type="PANTHER" id="PTHR10174:SF130">
    <property type="entry name" value="ALPHA-TOCOPHEROL TRANSFER PROTEIN-LIKE"/>
    <property type="match status" value="1"/>
</dbReference>
<dbReference type="InterPro" id="IPR036865">
    <property type="entry name" value="CRAL-TRIO_dom_sf"/>
</dbReference>
<dbReference type="InterPro" id="IPR011074">
    <property type="entry name" value="CRAL/TRIO_N_dom"/>
</dbReference>
<dbReference type="eggNOG" id="KOG1471">
    <property type="taxonomic scope" value="Eukaryota"/>
</dbReference>
<accession>T1EGB1</accession>
<feature type="transmembrane region" description="Helical" evidence="1">
    <location>
        <begin position="275"/>
        <end position="297"/>
    </location>
</feature>
<dbReference type="CDD" id="cd00170">
    <property type="entry name" value="SEC14"/>
    <property type="match status" value="1"/>
</dbReference>
<dbReference type="OMA" id="CLPACYG"/>
<dbReference type="PANTHER" id="PTHR10174">
    <property type="entry name" value="ALPHA-TOCOPHEROL TRANSFER PROTEIN-RELATED"/>
    <property type="match status" value="1"/>
</dbReference>
<reference evidence="5" key="1">
    <citation type="submission" date="2012-12" db="EMBL/GenBank/DDBJ databases">
        <authorList>
            <person name="Hellsten U."/>
            <person name="Grimwood J."/>
            <person name="Chapman J.A."/>
            <person name="Shapiro H."/>
            <person name="Aerts A."/>
            <person name="Otillar R.P."/>
            <person name="Terry A.Y."/>
            <person name="Boore J.L."/>
            <person name="Simakov O."/>
            <person name="Marletaz F."/>
            <person name="Cho S.-J."/>
            <person name="Edsinger-Gonzales E."/>
            <person name="Havlak P."/>
            <person name="Kuo D.-H."/>
            <person name="Larsson T."/>
            <person name="Lv J."/>
            <person name="Arendt D."/>
            <person name="Savage R."/>
            <person name="Osoegawa K."/>
            <person name="de Jong P."/>
            <person name="Lindberg D.R."/>
            <person name="Seaver E.C."/>
            <person name="Weisblat D.A."/>
            <person name="Putnam N.H."/>
            <person name="Grigoriev I.V."/>
            <person name="Rokhsar D.S."/>
        </authorList>
    </citation>
    <scope>NUCLEOTIDE SEQUENCE</scope>
</reference>
<feature type="domain" description="CRAL-TRIO" evidence="2">
    <location>
        <begin position="119"/>
        <end position="264"/>
    </location>
</feature>
<dbReference type="SUPFAM" id="SSF52087">
    <property type="entry name" value="CRAL/TRIO domain"/>
    <property type="match status" value="1"/>
</dbReference>
<keyword evidence="5" id="KW-1185">Reference proteome</keyword>
<dbReference type="GeneID" id="20195613"/>
<dbReference type="GO" id="GO:1902936">
    <property type="term" value="F:phosphatidylinositol bisphosphate binding"/>
    <property type="evidence" value="ECO:0000318"/>
    <property type="project" value="GO_Central"/>
</dbReference>
<dbReference type="RefSeq" id="XP_009029411.1">
    <property type="nucleotide sequence ID" value="XM_009031163.1"/>
</dbReference>
<reference evidence="4" key="3">
    <citation type="submission" date="2015-06" db="UniProtKB">
        <authorList>
            <consortium name="EnsemblMetazoa"/>
        </authorList>
    </citation>
    <scope>IDENTIFICATION</scope>
</reference>
<dbReference type="EMBL" id="KB097640">
    <property type="protein sequence ID" value="ESN92479.1"/>
    <property type="molecule type" value="Genomic_DNA"/>
</dbReference>
<dbReference type="Gene3D" id="1.20.5.1200">
    <property type="entry name" value="Alpha-tocopherol transfer"/>
    <property type="match status" value="1"/>
</dbReference>
<dbReference type="HOGENOM" id="CLU_046597_1_3_1"/>
<dbReference type="SUPFAM" id="SSF46938">
    <property type="entry name" value="CRAL/TRIO N-terminal domain"/>
    <property type="match status" value="1"/>
</dbReference>
<sequence>MSSASSRTPEIQQYNCTLSPTLIEKAEKELNEKAQWRDRDIQALRDMVVANKALKCPLDGGHLIKFLRARKFDYERAYNLLISYYTARANSSQYLKDLVPSMCKELLDCGITCMFPNKDSQGRRIMYIRPGKWNPASMPMMEILKVNMLSLEMVIKEEDTQVNGVICIANMSDMTMDHVKNFDRNYIKIMSSIIQDAFPMRFKGFHFINEPTVFGYLFSLVKPFLKEKIVQRLNFHGSSLDSLHKVFDKRYLPKELDGDLPPGDEIAQVIFFHSFIYFFIHAIIHLFFLHSVIYSFIRSFIHSFIHSINQSATNSCGNTRSWRTIRYSKK</sequence>
<dbReference type="Gene3D" id="3.40.525.10">
    <property type="entry name" value="CRAL-TRIO lipid binding domain"/>
    <property type="match status" value="1"/>
</dbReference>
<dbReference type="STRING" id="6412.T1EGB1"/>
<dbReference type="InterPro" id="IPR001251">
    <property type="entry name" value="CRAL-TRIO_dom"/>
</dbReference>
<keyword evidence="1" id="KW-0472">Membrane</keyword>
<evidence type="ECO:0000313" key="4">
    <source>
        <dbReference type="EnsemblMetazoa" id="HelroP115835"/>
    </source>
</evidence>
<organism evidence="4 5">
    <name type="scientific">Helobdella robusta</name>
    <name type="common">Californian leech</name>
    <dbReference type="NCBI Taxonomy" id="6412"/>
    <lineage>
        <taxon>Eukaryota</taxon>
        <taxon>Metazoa</taxon>
        <taxon>Spiralia</taxon>
        <taxon>Lophotrochozoa</taxon>
        <taxon>Annelida</taxon>
        <taxon>Clitellata</taxon>
        <taxon>Hirudinea</taxon>
        <taxon>Rhynchobdellida</taxon>
        <taxon>Glossiphoniidae</taxon>
        <taxon>Helobdella</taxon>
    </lineage>
</organism>
<proteinExistence type="predicted"/>
<dbReference type="PRINTS" id="PR00180">
    <property type="entry name" value="CRETINALDHBP"/>
</dbReference>
<dbReference type="SMART" id="SM00516">
    <property type="entry name" value="SEC14"/>
    <property type="match status" value="1"/>
</dbReference>
<evidence type="ECO:0000256" key="1">
    <source>
        <dbReference type="SAM" id="Phobius"/>
    </source>
</evidence>
<dbReference type="InterPro" id="IPR036273">
    <property type="entry name" value="CRAL/TRIO_N_dom_sf"/>
</dbReference>
<name>T1EGB1_HELRO</name>
<dbReference type="Proteomes" id="UP000015101">
    <property type="component" value="Unassembled WGS sequence"/>
</dbReference>
<dbReference type="KEGG" id="hro:HELRODRAFT_115835"/>
<dbReference type="Pfam" id="PF00650">
    <property type="entry name" value="CRAL_TRIO"/>
    <property type="match status" value="1"/>
</dbReference>
<dbReference type="PROSITE" id="PS50191">
    <property type="entry name" value="CRAL_TRIO"/>
    <property type="match status" value="1"/>
</dbReference>
<dbReference type="InParanoid" id="T1EGB1"/>
<keyword evidence="1" id="KW-1133">Transmembrane helix</keyword>
<dbReference type="EMBL" id="AMQM01007548">
    <property type="status" value="NOT_ANNOTATED_CDS"/>
    <property type="molecule type" value="Genomic_DNA"/>
</dbReference>
<dbReference type="SMART" id="SM01100">
    <property type="entry name" value="CRAL_TRIO_N"/>
    <property type="match status" value="1"/>
</dbReference>
<dbReference type="AlphaFoldDB" id="T1EGB1"/>
<dbReference type="Pfam" id="PF03765">
    <property type="entry name" value="CRAL_TRIO_N"/>
    <property type="match status" value="1"/>
</dbReference>
<evidence type="ECO:0000313" key="5">
    <source>
        <dbReference type="Proteomes" id="UP000015101"/>
    </source>
</evidence>
<dbReference type="OrthoDB" id="75724at2759"/>